<protein>
    <submittedName>
        <fullName evidence="1">Uncharacterized protein</fullName>
    </submittedName>
</protein>
<sequence>MKKSSKKAGKGIYGIYGKILDLTQACVAELVERYAFNVKIRVRLPAQANIFKACNSYLY</sequence>
<name>A0A0V0RV36_9BILA</name>
<organism evidence="1 2">
    <name type="scientific">Trichinella nelsoni</name>
    <dbReference type="NCBI Taxonomy" id="6336"/>
    <lineage>
        <taxon>Eukaryota</taxon>
        <taxon>Metazoa</taxon>
        <taxon>Ecdysozoa</taxon>
        <taxon>Nematoda</taxon>
        <taxon>Enoplea</taxon>
        <taxon>Dorylaimia</taxon>
        <taxon>Trichinellida</taxon>
        <taxon>Trichinellidae</taxon>
        <taxon>Trichinella</taxon>
    </lineage>
</organism>
<dbReference type="Proteomes" id="UP000054630">
    <property type="component" value="Unassembled WGS sequence"/>
</dbReference>
<comment type="caution">
    <text evidence="1">The sequence shown here is derived from an EMBL/GenBank/DDBJ whole genome shotgun (WGS) entry which is preliminary data.</text>
</comment>
<keyword evidence="2" id="KW-1185">Reference proteome</keyword>
<accession>A0A0V0RV36</accession>
<evidence type="ECO:0000313" key="2">
    <source>
        <dbReference type="Proteomes" id="UP000054630"/>
    </source>
</evidence>
<proteinExistence type="predicted"/>
<dbReference type="EMBL" id="JYDL01000076">
    <property type="protein sequence ID" value="KRX18239.1"/>
    <property type="molecule type" value="Genomic_DNA"/>
</dbReference>
<evidence type="ECO:0000313" key="1">
    <source>
        <dbReference type="EMBL" id="KRX18239.1"/>
    </source>
</evidence>
<reference evidence="1 2" key="1">
    <citation type="submission" date="2015-01" db="EMBL/GenBank/DDBJ databases">
        <title>Evolution of Trichinella species and genotypes.</title>
        <authorList>
            <person name="Korhonen P.K."/>
            <person name="Edoardo P."/>
            <person name="Giuseppe L.R."/>
            <person name="Gasser R.B."/>
        </authorList>
    </citation>
    <scope>NUCLEOTIDE SEQUENCE [LARGE SCALE GENOMIC DNA]</scope>
    <source>
        <strain evidence="1">ISS37</strain>
    </source>
</reference>
<dbReference type="AlphaFoldDB" id="A0A0V0RV36"/>
<gene>
    <name evidence="1" type="ORF">T07_12535</name>
</gene>